<protein>
    <submittedName>
        <fullName evidence="1">Uncharacterized protein</fullName>
    </submittedName>
</protein>
<dbReference type="AlphaFoldDB" id="X1Q3Z6"/>
<reference evidence="1" key="1">
    <citation type="journal article" date="2014" name="Front. Microbiol.">
        <title>High frequency of phylogenetically diverse reductive dehalogenase-homologous genes in deep subseafloor sedimentary metagenomes.</title>
        <authorList>
            <person name="Kawai M."/>
            <person name="Futagami T."/>
            <person name="Toyoda A."/>
            <person name="Takaki Y."/>
            <person name="Nishi S."/>
            <person name="Hori S."/>
            <person name="Arai W."/>
            <person name="Tsubouchi T."/>
            <person name="Morono Y."/>
            <person name="Uchiyama I."/>
            <person name="Ito T."/>
            <person name="Fujiyama A."/>
            <person name="Inagaki F."/>
            <person name="Takami H."/>
        </authorList>
    </citation>
    <scope>NUCLEOTIDE SEQUENCE</scope>
    <source>
        <strain evidence="1">Expedition CK06-06</strain>
    </source>
</reference>
<organism evidence="1">
    <name type="scientific">marine sediment metagenome</name>
    <dbReference type="NCBI Taxonomy" id="412755"/>
    <lineage>
        <taxon>unclassified sequences</taxon>
        <taxon>metagenomes</taxon>
        <taxon>ecological metagenomes</taxon>
    </lineage>
</organism>
<proteinExistence type="predicted"/>
<dbReference type="Gene3D" id="3.40.50.450">
    <property type="match status" value="1"/>
</dbReference>
<name>X1Q3Z6_9ZZZZ</name>
<sequence length="237" mass="27349">MNLKTYQKTTERLFKDRKVKSLRRLTNGWCSMPAGTVYTIEGKQGGFTLISDECPTCGIRMSISRVPPADVDLIDQASFPGEKSTAEKVRIYIASSWKNQEEVIALAEKLEAKGFKVDAFCRATDDRYVFHWSELVDNEDELKYYNAIEMLADPRTQRAFQEDRKWLNWANCVILLMPCGRSSHMEAGYGKGQGKLLYIFGDFPKGEFDVMYGLADRLFRREELPEMVEEIKRRILL</sequence>
<evidence type="ECO:0000313" key="1">
    <source>
        <dbReference type="EMBL" id="GAI63252.1"/>
    </source>
</evidence>
<accession>X1Q3Z6</accession>
<comment type="caution">
    <text evidence="1">The sequence shown here is derived from an EMBL/GenBank/DDBJ whole genome shotgun (WGS) entry which is preliminary data.</text>
</comment>
<dbReference type="EMBL" id="BARW01000356">
    <property type="protein sequence ID" value="GAI63252.1"/>
    <property type="molecule type" value="Genomic_DNA"/>
</dbReference>
<gene>
    <name evidence="1" type="ORF">S12H4_01686</name>
</gene>